<protein>
    <recommendedName>
        <fullName evidence="3">F-box domain-containing protein</fullName>
    </recommendedName>
</protein>
<accession>A0A6A6RVG5</accession>
<keyword evidence="2" id="KW-1185">Reference proteome</keyword>
<evidence type="ECO:0000313" key="1">
    <source>
        <dbReference type="EMBL" id="KAF2638208.1"/>
    </source>
</evidence>
<dbReference type="Proteomes" id="UP000799753">
    <property type="component" value="Unassembled WGS sequence"/>
</dbReference>
<dbReference type="OrthoDB" id="62952at2759"/>
<evidence type="ECO:0000313" key="2">
    <source>
        <dbReference type="Proteomes" id="UP000799753"/>
    </source>
</evidence>
<sequence length="521" mass="60028">MAEIQIPKLIRRGYSRKADPTKVSLLLDLPPELRNCVYAHLLERKMGRLIIVRRVPSLRAELVQKMAVALLRSCRQIYHEASSAMMANNKFRLIIEYEHSLCIDDLNAVSVFLDNLGSQCQFLKKIDLFIESICPFNCPKASNSNLADLYPNDLAIRGAVHLTSFLKTLWFSPLVPSIQVFANIKLRNYHSSESVFDLDAVKIMWAKIGHEEFIKSRLSLISDIFAKRDGKSGCMVLTWPEGRKHSRNWITSFQFDENDKLTFNPVPIEVYPHRQRTDGSDAPLELHAIDWAVRRNMDTELYYRSHHLRITLESTTRRTTFQKFEALHKWLRTYRWAAMHMKITLILHFEKSGADGLANVSFSVLDLLLVLSHVKASNVAIQVSFEHKVNETVRSETYDLSLKEVRLRCLFALIRIAPLCHRHSPLPALWMNGLGDITGPFVYGSKSTIVFASNEHWKRDLRNVMAKDSQATHIEYDAGGRIMRSNVDDQRGSKNQLEVYLEYLKMVVRYPLEPEICAENL</sequence>
<gene>
    <name evidence="1" type="ORF">P280DRAFT_529039</name>
</gene>
<name>A0A6A6RVG5_9PLEO</name>
<dbReference type="PANTHER" id="PTHR42085">
    <property type="entry name" value="F-BOX DOMAIN-CONTAINING PROTEIN"/>
    <property type="match status" value="1"/>
</dbReference>
<organism evidence="1 2">
    <name type="scientific">Massarina eburnea CBS 473.64</name>
    <dbReference type="NCBI Taxonomy" id="1395130"/>
    <lineage>
        <taxon>Eukaryota</taxon>
        <taxon>Fungi</taxon>
        <taxon>Dikarya</taxon>
        <taxon>Ascomycota</taxon>
        <taxon>Pezizomycotina</taxon>
        <taxon>Dothideomycetes</taxon>
        <taxon>Pleosporomycetidae</taxon>
        <taxon>Pleosporales</taxon>
        <taxon>Massarineae</taxon>
        <taxon>Massarinaceae</taxon>
        <taxon>Massarina</taxon>
    </lineage>
</organism>
<reference evidence="1" key="1">
    <citation type="journal article" date="2020" name="Stud. Mycol.">
        <title>101 Dothideomycetes genomes: a test case for predicting lifestyles and emergence of pathogens.</title>
        <authorList>
            <person name="Haridas S."/>
            <person name="Albert R."/>
            <person name="Binder M."/>
            <person name="Bloem J."/>
            <person name="Labutti K."/>
            <person name="Salamov A."/>
            <person name="Andreopoulos B."/>
            <person name="Baker S."/>
            <person name="Barry K."/>
            <person name="Bills G."/>
            <person name="Bluhm B."/>
            <person name="Cannon C."/>
            <person name="Castanera R."/>
            <person name="Culley D."/>
            <person name="Daum C."/>
            <person name="Ezra D."/>
            <person name="Gonzalez J."/>
            <person name="Henrissat B."/>
            <person name="Kuo A."/>
            <person name="Liang C."/>
            <person name="Lipzen A."/>
            <person name="Lutzoni F."/>
            <person name="Magnuson J."/>
            <person name="Mondo S."/>
            <person name="Nolan M."/>
            <person name="Ohm R."/>
            <person name="Pangilinan J."/>
            <person name="Park H.-J."/>
            <person name="Ramirez L."/>
            <person name="Alfaro M."/>
            <person name="Sun H."/>
            <person name="Tritt A."/>
            <person name="Yoshinaga Y."/>
            <person name="Zwiers L.-H."/>
            <person name="Turgeon B."/>
            <person name="Goodwin S."/>
            <person name="Spatafora J."/>
            <person name="Crous P."/>
            <person name="Grigoriev I."/>
        </authorList>
    </citation>
    <scope>NUCLEOTIDE SEQUENCE</scope>
    <source>
        <strain evidence="1">CBS 473.64</strain>
    </source>
</reference>
<evidence type="ECO:0008006" key="3">
    <source>
        <dbReference type="Google" id="ProtNLM"/>
    </source>
</evidence>
<dbReference type="AlphaFoldDB" id="A0A6A6RVG5"/>
<proteinExistence type="predicted"/>
<dbReference type="InterPro" id="IPR038883">
    <property type="entry name" value="AN11006-like"/>
</dbReference>
<dbReference type="PANTHER" id="PTHR42085:SF1">
    <property type="entry name" value="F-BOX DOMAIN-CONTAINING PROTEIN"/>
    <property type="match status" value="1"/>
</dbReference>
<dbReference type="EMBL" id="MU006790">
    <property type="protein sequence ID" value="KAF2638208.1"/>
    <property type="molecule type" value="Genomic_DNA"/>
</dbReference>